<dbReference type="EMBL" id="ML119128">
    <property type="protein sequence ID" value="RPB12486.1"/>
    <property type="molecule type" value="Genomic_DNA"/>
</dbReference>
<feature type="non-terminal residue" evidence="2">
    <location>
        <position position="1"/>
    </location>
</feature>
<protein>
    <submittedName>
        <fullName evidence="2">Uncharacterized protein</fullName>
    </submittedName>
</protein>
<evidence type="ECO:0000313" key="3">
    <source>
        <dbReference type="Proteomes" id="UP000277580"/>
    </source>
</evidence>
<reference evidence="2 3" key="1">
    <citation type="journal article" date="2018" name="Nat. Ecol. Evol.">
        <title>Pezizomycetes genomes reveal the molecular basis of ectomycorrhizal truffle lifestyle.</title>
        <authorList>
            <person name="Murat C."/>
            <person name="Payen T."/>
            <person name="Noel B."/>
            <person name="Kuo A."/>
            <person name="Morin E."/>
            <person name="Chen J."/>
            <person name="Kohler A."/>
            <person name="Krizsan K."/>
            <person name="Balestrini R."/>
            <person name="Da Silva C."/>
            <person name="Montanini B."/>
            <person name="Hainaut M."/>
            <person name="Levati E."/>
            <person name="Barry K.W."/>
            <person name="Belfiori B."/>
            <person name="Cichocki N."/>
            <person name="Clum A."/>
            <person name="Dockter R.B."/>
            <person name="Fauchery L."/>
            <person name="Guy J."/>
            <person name="Iotti M."/>
            <person name="Le Tacon F."/>
            <person name="Lindquist E.A."/>
            <person name="Lipzen A."/>
            <person name="Malagnac F."/>
            <person name="Mello A."/>
            <person name="Molinier V."/>
            <person name="Miyauchi S."/>
            <person name="Poulain J."/>
            <person name="Riccioni C."/>
            <person name="Rubini A."/>
            <person name="Sitrit Y."/>
            <person name="Splivallo R."/>
            <person name="Traeger S."/>
            <person name="Wang M."/>
            <person name="Zifcakova L."/>
            <person name="Wipf D."/>
            <person name="Zambonelli A."/>
            <person name="Paolocci F."/>
            <person name="Nowrousian M."/>
            <person name="Ottonello S."/>
            <person name="Baldrian P."/>
            <person name="Spatafora J.W."/>
            <person name="Henrissat B."/>
            <person name="Nagy L.G."/>
            <person name="Aury J.M."/>
            <person name="Wincker P."/>
            <person name="Grigoriev I.V."/>
            <person name="Bonfante P."/>
            <person name="Martin F.M."/>
        </authorList>
    </citation>
    <scope>NUCLEOTIDE SEQUENCE [LARGE SCALE GENOMIC DNA]</scope>
    <source>
        <strain evidence="2 3">CCBAS932</strain>
    </source>
</reference>
<dbReference type="InParanoid" id="A0A3N4KPV8"/>
<sequence>GLGLEHHLRPPLRLGNRQIRRKIPPHDRLARHALPQRHLSRRHRARSPPTHRGARGLRRRFPLFRLRPRTRSADVRDHWLWHCCARRARERVGRAAAGREGAAGGGGCADVGGGQDVCGAGAGGVSRAGGAGAGGDAAAAWAARARAGAGAVAGEGRWWCSAVAAAAAAQAEACPCGAGPGADVGRPEYKVGVAEEYALSVVVSLFSRSLGRGFSTS</sequence>
<dbReference type="Proteomes" id="UP000277580">
    <property type="component" value="Unassembled WGS sequence"/>
</dbReference>
<keyword evidence="3" id="KW-1185">Reference proteome</keyword>
<evidence type="ECO:0000313" key="2">
    <source>
        <dbReference type="EMBL" id="RPB12486.1"/>
    </source>
</evidence>
<accession>A0A3N4KPV8</accession>
<feature type="compositionally biased region" description="Basic residues" evidence="1">
    <location>
        <begin position="36"/>
        <end position="46"/>
    </location>
</feature>
<evidence type="ECO:0000256" key="1">
    <source>
        <dbReference type="SAM" id="MobiDB-lite"/>
    </source>
</evidence>
<name>A0A3N4KPV8_9PEZI</name>
<organism evidence="2 3">
    <name type="scientific">Morchella conica CCBAS932</name>
    <dbReference type="NCBI Taxonomy" id="1392247"/>
    <lineage>
        <taxon>Eukaryota</taxon>
        <taxon>Fungi</taxon>
        <taxon>Dikarya</taxon>
        <taxon>Ascomycota</taxon>
        <taxon>Pezizomycotina</taxon>
        <taxon>Pezizomycetes</taxon>
        <taxon>Pezizales</taxon>
        <taxon>Morchellaceae</taxon>
        <taxon>Morchella</taxon>
    </lineage>
</organism>
<feature type="region of interest" description="Disordered" evidence="1">
    <location>
        <begin position="36"/>
        <end position="55"/>
    </location>
</feature>
<proteinExistence type="predicted"/>
<gene>
    <name evidence="2" type="ORF">P167DRAFT_565165</name>
</gene>
<dbReference type="AlphaFoldDB" id="A0A3N4KPV8"/>